<name>C0QJZ8_DESAH</name>
<evidence type="ECO:0000313" key="7">
    <source>
        <dbReference type="Proteomes" id="UP000000442"/>
    </source>
</evidence>
<dbReference type="NCBIfam" id="TIGR00486">
    <property type="entry name" value="YbgI_SA1388"/>
    <property type="match status" value="1"/>
</dbReference>
<dbReference type="FunFam" id="3.40.1390.30:FF:000001">
    <property type="entry name" value="GTP cyclohydrolase 1 type 2"/>
    <property type="match status" value="1"/>
</dbReference>
<sequence>MKPSIADLLDLIDSMAPFSLAEAWDNSGLQVGSRTWPGSKVLLALDVTPQVVAEAVSWGADLVLTHHPLVMGPISSIDFSSIQGSIIALCARHRISIVSAHTNLDKAHQGLNDYFARQIDVFPGSSVEPMIPETEDASIGTGRIYTLETRLTLNRLVEQIKSRLKISSVRYVGDRDLMVNTLALCTGSGGSLVGTFLKSGADVFITGDVKYHEARNVEQAGLGLIDVGHFASEHMVIALLAERLRAWAKTTGFEIKVKAFDGEKDPFITV</sequence>
<proteinExistence type="inferred from homology"/>
<accession>C0QJZ8</accession>
<evidence type="ECO:0000256" key="2">
    <source>
        <dbReference type="ARBA" id="ARBA00011643"/>
    </source>
</evidence>
<keyword evidence="4 5" id="KW-0479">Metal-binding</keyword>
<dbReference type="RefSeq" id="WP_015904786.1">
    <property type="nucleotide sequence ID" value="NC_012108.1"/>
</dbReference>
<dbReference type="Gene3D" id="3.40.1390.30">
    <property type="entry name" value="NIF3 (NGG1p interacting factor 3)-like"/>
    <property type="match status" value="2"/>
</dbReference>
<evidence type="ECO:0000256" key="4">
    <source>
        <dbReference type="ARBA" id="ARBA00022723"/>
    </source>
</evidence>
<dbReference type="HOGENOM" id="CLU_037423_2_0_7"/>
<dbReference type="OrthoDB" id="9792792at2"/>
<keyword evidence="7" id="KW-1185">Reference proteome</keyword>
<dbReference type="PANTHER" id="PTHR13799">
    <property type="entry name" value="NGG1 INTERACTING FACTOR 3"/>
    <property type="match status" value="1"/>
</dbReference>
<feature type="binding site" evidence="5">
    <location>
        <position position="66"/>
    </location>
    <ligand>
        <name>a divalent metal cation</name>
        <dbReference type="ChEBI" id="CHEBI:60240"/>
        <label>1</label>
    </ligand>
</feature>
<dbReference type="GO" id="GO:0005737">
    <property type="term" value="C:cytoplasm"/>
    <property type="evidence" value="ECO:0007669"/>
    <property type="project" value="TreeGrafter"/>
</dbReference>
<feature type="binding site" evidence="5">
    <location>
        <position position="233"/>
    </location>
    <ligand>
        <name>a divalent metal cation</name>
        <dbReference type="ChEBI" id="CHEBI:60240"/>
        <label>1</label>
    </ligand>
</feature>
<dbReference type="GO" id="GO:0046872">
    <property type="term" value="F:metal ion binding"/>
    <property type="evidence" value="ECO:0007669"/>
    <property type="project" value="UniProtKB-KW"/>
</dbReference>
<comment type="similarity">
    <text evidence="1">Belongs to the GTP cyclohydrolase I type 2/NIF3 family.</text>
</comment>
<dbReference type="EMBL" id="CP001087">
    <property type="protein sequence ID" value="ACN16024.1"/>
    <property type="molecule type" value="Genomic_DNA"/>
</dbReference>
<organism evidence="6 7">
    <name type="scientific">Desulforapulum autotrophicum (strain ATCC 43914 / DSM 3382 / VKM B-1955 / HRM2)</name>
    <name type="common">Desulfobacterium autotrophicum</name>
    <dbReference type="NCBI Taxonomy" id="177437"/>
    <lineage>
        <taxon>Bacteria</taxon>
        <taxon>Pseudomonadati</taxon>
        <taxon>Thermodesulfobacteriota</taxon>
        <taxon>Desulfobacteria</taxon>
        <taxon>Desulfobacterales</taxon>
        <taxon>Desulfobacteraceae</taxon>
        <taxon>Desulforapulum</taxon>
    </lineage>
</organism>
<dbReference type="STRING" id="177437.HRM2_29360"/>
<reference evidence="6 7" key="1">
    <citation type="journal article" date="2009" name="Environ. Microbiol.">
        <title>Genome sequence of Desulfobacterium autotrophicum HRM2, a marine sulfate reducer oxidizing organic carbon completely to carbon dioxide.</title>
        <authorList>
            <person name="Strittmatter A.W."/>
            <person name="Liesegang H."/>
            <person name="Rabus R."/>
            <person name="Decker I."/>
            <person name="Amann J."/>
            <person name="Andres S."/>
            <person name="Henne A."/>
            <person name="Fricke W.F."/>
            <person name="Martinez-Arias R."/>
            <person name="Bartels D."/>
            <person name="Goesmann A."/>
            <person name="Krause L."/>
            <person name="Puehler A."/>
            <person name="Klenk H.P."/>
            <person name="Richter M."/>
            <person name="Schuler M."/>
            <person name="Gloeckner F.O."/>
            <person name="Meyerdierks A."/>
            <person name="Gottschalk G."/>
            <person name="Amann R."/>
        </authorList>
    </citation>
    <scope>NUCLEOTIDE SEQUENCE [LARGE SCALE GENOMIC DNA]</scope>
    <source>
        <strain evidence="7">ATCC 43914 / DSM 3382 / HRM2</strain>
    </source>
</reference>
<evidence type="ECO:0000256" key="5">
    <source>
        <dbReference type="PIRSR" id="PIRSR602678-1"/>
    </source>
</evidence>
<dbReference type="SUPFAM" id="SSF102705">
    <property type="entry name" value="NIF3 (NGG1p interacting factor 3)-like"/>
    <property type="match status" value="1"/>
</dbReference>
<gene>
    <name evidence="6" type="ordered locus">HRM2_29360</name>
</gene>
<evidence type="ECO:0000256" key="1">
    <source>
        <dbReference type="ARBA" id="ARBA00006964"/>
    </source>
</evidence>
<dbReference type="InterPro" id="IPR002678">
    <property type="entry name" value="DUF34/NIF3"/>
</dbReference>
<dbReference type="Proteomes" id="UP000000442">
    <property type="component" value="Chromosome"/>
</dbReference>
<feature type="binding site" evidence="5">
    <location>
        <position position="105"/>
    </location>
    <ligand>
        <name>a divalent metal cation</name>
        <dbReference type="ChEBI" id="CHEBI:60240"/>
        <label>1</label>
    </ligand>
</feature>
<dbReference type="AlphaFoldDB" id="C0QJZ8"/>
<comment type="subunit">
    <text evidence="2">Homohexamer.</text>
</comment>
<protein>
    <recommendedName>
        <fullName evidence="3">GTP cyclohydrolase 1 type 2 homolog</fullName>
    </recommendedName>
</protein>
<dbReference type="eggNOG" id="COG0327">
    <property type="taxonomic scope" value="Bacteria"/>
</dbReference>
<feature type="binding site" evidence="5">
    <location>
        <position position="229"/>
    </location>
    <ligand>
        <name>a divalent metal cation</name>
        <dbReference type="ChEBI" id="CHEBI:60240"/>
        <label>1</label>
    </ligand>
</feature>
<feature type="binding site" evidence="5">
    <location>
        <position position="67"/>
    </location>
    <ligand>
        <name>a divalent metal cation</name>
        <dbReference type="ChEBI" id="CHEBI:60240"/>
        <label>1</label>
    </ligand>
</feature>
<evidence type="ECO:0000256" key="3">
    <source>
        <dbReference type="ARBA" id="ARBA00022112"/>
    </source>
</evidence>
<dbReference type="InterPro" id="IPR036069">
    <property type="entry name" value="DUF34/NIF3_sf"/>
</dbReference>
<dbReference type="Pfam" id="PF01784">
    <property type="entry name" value="DUF34_NIF3"/>
    <property type="match status" value="1"/>
</dbReference>
<evidence type="ECO:0000313" key="6">
    <source>
        <dbReference type="EMBL" id="ACN16024.1"/>
    </source>
</evidence>
<dbReference type="KEGG" id="dat:HRM2_29360"/>
<dbReference type="PANTHER" id="PTHR13799:SF14">
    <property type="entry name" value="GTP CYCLOHYDROLASE 1 TYPE 2 HOMOLOG"/>
    <property type="match status" value="1"/>
</dbReference>